<gene>
    <name evidence="2" type="ordered locus">Isop_3660</name>
</gene>
<evidence type="ECO:0000313" key="3">
    <source>
        <dbReference type="Proteomes" id="UP000008631"/>
    </source>
</evidence>
<dbReference type="InParanoid" id="E8QZ87"/>
<accession>E8QZ87</accession>
<keyword evidence="3" id="KW-1185">Reference proteome</keyword>
<feature type="region of interest" description="Disordered" evidence="1">
    <location>
        <begin position="19"/>
        <end position="54"/>
    </location>
</feature>
<dbReference type="Proteomes" id="UP000008631">
    <property type="component" value="Chromosome"/>
</dbReference>
<proteinExistence type="predicted"/>
<organism evidence="2 3">
    <name type="scientific">Isosphaera pallida (strain ATCC 43644 / DSM 9630 / IS1B)</name>
    <dbReference type="NCBI Taxonomy" id="575540"/>
    <lineage>
        <taxon>Bacteria</taxon>
        <taxon>Pseudomonadati</taxon>
        <taxon>Planctomycetota</taxon>
        <taxon>Planctomycetia</taxon>
        <taxon>Isosphaerales</taxon>
        <taxon>Isosphaeraceae</taxon>
        <taxon>Isosphaera</taxon>
    </lineage>
</organism>
<evidence type="ECO:0000256" key="1">
    <source>
        <dbReference type="SAM" id="MobiDB-lite"/>
    </source>
</evidence>
<dbReference type="EMBL" id="CP002353">
    <property type="protein sequence ID" value="ADV64216.1"/>
    <property type="molecule type" value="Genomic_DNA"/>
</dbReference>
<reference key="1">
    <citation type="submission" date="2010-11" db="EMBL/GenBank/DDBJ databases">
        <title>The complete sequence of chromosome of Isophaera pallida ATCC 43644.</title>
        <authorList>
            <consortium name="US DOE Joint Genome Institute (JGI-PGF)"/>
            <person name="Lucas S."/>
            <person name="Copeland A."/>
            <person name="Lapidus A."/>
            <person name="Bruce D."/>
            <person name="Goodwin L."/>
            <person name="Pitluck S."/>
            <person name="Kyrpides N."/>
            <person name="Mavromatis K."/>
            <person name="Pagani I."/>
            <person name="Ivanova N."/>
            <person name="Saunders E."/>
            <person name="Brettin T."/>
            <person name="Detter J.C."/>
            <person name="Han C."/>
            <person name="Tapia R."/>
            <person name="Land M."/>
            <person name="Hauser L."/>
            <person name="Markowitz V."/>
            <person name="Cheng J.-F."/>
            <person name="Hugenholtz P."/>
            <person name="Woyke T."/>
            <person name="Wu D."/>
            <person name="Eisen J.A."/>
        </authorList>
    </citation>
    <scope>NUCLEOTIDE SEQUENCE</scope>
    <source>
        <strain>ATCC 43644</strain>
    </source>
</reference>
<reference evidence="2 3" key="2">
    <citation type="journal article" date="2011" name="Stand. Genomic Sci.">
        <title>Complete genome sequence of Isosphaera pallida type strain (IS1B).</title>
        <authorList>
            <consortium name="US DOE Joint Genome Institute (JGI-PGF)"/>
            <person name="Goker M."/>
            <person name="Cleland D."/>
            <person name="Saunders E."/>
            <person name="Lapidus A."/>
            <person name="Nolan M."/>
            <person name="Lucas S."/>
            <person name="Hammon N."/>
            <person name="Deshpande S."/>
            <person name="Cheng J.F."/>
            <person name="Tapia R."/>
            <person name="Han C."/>
            <person name="Goodwin L."/>
            <person name="Pitluck S."/>
            <person name="Liolios K."/>
            <person name="Pagani I."/>
            <person name="Ivanova N."/>
            <person name="Mavromatis K."/>
            <person name="Pati A."/>
            <person name="Chen A."/>
            <person name="Palaniappan K."/>
            <person name="Land M."/>
            <person name="Hauser L."/>
            <person name="Chang Y.J."/>
            <person name="Jeffries C.D."/>
            <person name="Detter J.C."/>
            <person name="Beck B."/>
            <person name="Woyke T."/>
            <person name="Bristow J."/>
            <person name="Eisen J.A."/>
            <person name="Markowitz V."/>
            <person name="Hugenholtz P."/>
            <person name="Kyrpides N.C."/>
            <person name="Klenk H.P."/>
        </authorList>
    </citation>
    <scope>NUCLEOTIDE SEQUENCE [LARGE SCALE GENOMIC DNA]</scope>
    <source>
        <strain evidence="3">ATCC 43644 / DSM 9630 / IS1B</strain>
    </source>
</reference>
<evidence type="ECO:0000313" key="2">
    <source>
        <dbReference type="EMBL" id="ADV64216.1"/>
    </source>
</evidence>
<dbReference type="AlphaFoldDB" id="E8QZ87"/>
<name>E8QZ87_ISOPI</name>
<dbReference type="KEGG" id="ipa:Isop_3660"/>
<sequence length="54" mass="6006">MRGGLVQRQFDARRIQSQGETELLFESDDSVGNQEEIPNDDDDVRGVAVGGRGW</sequence>
<dbReference type="STRING" id="575540.Isop_3660"/>
<protein>
    <submittedName>
        <fullName evidence="2">D4, zinc and double PHD fingers, family 3</fullName>
    </submittedName>
</protein>
<dbReference type="HOGENOM" id="CLU_3044229_0_0_0"/>